<dbReference type="OrthoDB" id="8536404at2"/>
<reference evidence="2 3" key="1">
    <citation type="submission" date="2019-11" db="EMBL/GenBank/DDBJ databases">
        <title>Type strains purchased from KCTC, JCM and DSMZ.</title>
        <authorList>
            <person name="Lu H."/>
        </authorList>
    </citation>
    <scope>NUCLEOTIDE SEQUENCE [LARGE SCALE GENOMIC DNA]</scope>
    <source>
        <strain evidence="2 3">KCTC 42409</strain>
    </source>
</reference>
<protein>
    <submittedName>
        <fullName evidence="2">DUF3617 family protein</fullName>
    </submittedName>
</protein>
<organism evidence="2 3">
    <name type="scientific">Pseudoduganella ginsengisoli</name>
    <dbReference type="NCBI Taxonomy" id="1462440"/>
    <lineage>
        <taxon>Bacteria</taxon>
        <taxon>Pseudomonadati</taxon>
        <taxon>Pseudomonadota</taxon>
        <taxon>Betaproteobacteria</taxon>
        <taxon>Burkholderiales</taxon>
        <taxon>Oxalobacteraceae</taxon>
        <taxon>Telluria group</taxon>
        <taxon>Pseudoduganella</taxon>
    </lineage>
</organism>
<dbReference type="Pfam" id="PF12276">
    <property type="entry name" value="DUF3617"/>
    <property type="match status" value="1"/>
</dbReference>
<dbReference type="Proteomes" id="UP000484015">
    <property type="component" value="Unassembled WGS sequence"/>
</dbReference>
<comment type="caution">
    <text evidence="2">The sequence shown here is derived from an EMBL/GenBank/DDBJ whole genome shotgun (WGS) entry which is preliminary data.</text>
</comment>
<name>A0A6L6Q9Z7_9BURK</name>
<evidence type="ECO:0000313" key="3">
    <source>
        <dbReference type="Proteomes" id="UP000484015"/>
    </source>
</evidence>
<keyword evidence="1" id="KW-0732">Signal</keyword>
<dbReference type="EMBL" id="WNLA01000035">
    <property type="protein sequence ID" value="MTW06011.1"/>
    <property type="molecule type" value="Genomic_DNA"/>
</dbReference>
<accession>A0A6L6Q9Z7</accession>
<dbReference type="AlphaFoldDB" id="A0A6L6Q9Z7"/>
<keyword evidence="3" id="KW-1185">Reference proteome</keyword>
<evidence type="ECO:0000313" key="2">
    <source>
        <dbReference type="EMBL" id="MTW06011.1"/>
    </source>
</evidence>
<gene>
    <name evidence="2" type="ORF">GM668_28420</name>
</gene>
<evidence type="ECO:0000256" key="1">
    <source>
        <dbReference type="SAM" id="SignalP"/>
    </source>
</evidence>
<feature type="signal peptide" evidence="1">
    <location>
        <begin position="1"/>
        <end position="22"/>
    </location>
</feature>
<dbReference type="RefSeq" id="WP_155442351.1">
    <property type="nucleotide sequence ID" value="NZ_WNLA01000035.1"/>
</dbReference>
<sequence>MNRIPLLAALAAAASFTFPALAADTMRPGLWEITSTIQSGNSQAMAAMAEARKQMAAMAPEQRKMIEDMMAKQGVGMAMNGDGSVKVTYCVTKEMAARREIPTSQQGHCTSTSTPTATGMNVSFKCDNPPSSGTGQVTLQGDSAYTTTMHVTSTARGKPETMTVDASGRWLSADCGAKAPK</sequence>
<proteinExistence type="predicted"/>
<dbReference type="InterPro" id="IPR022061">
    <property type="entry name" value="DUF3617"/>
</dbReference>
<feature type="chain" id="PRO_5026794026" evidence="1">
    <location>
        <begin position="23"/>
        <end position="181"/>
    </location>
</feature>